<dbReference type="InterPro" id="IPR021786">
    <property type="entry name" value="Cdc5p/Cef1_C"/>
</dbReference>
<evidence type="ECO:0000256" key="2">
    <source>
        <dbReference type="ARBA" id="ARBA00023242"/>
    </source>
</evidence>
<dbReference type="PANTHER" id="PTHR45885">
    <property type="entry name" value="CELL DIVISION CYCLE 5-LIKE PROTEIN"/>
    <property type="match status" value="1"/>
</dbReference>
<sequence length="145" mass="16611">MWQAELKKKLRAGLEDLLASKNEYQIVIPDLPAEESEPVEQMEEDMSEVLARQRAKEAAKQATLLRKRLKVLQRELPRTPPTGVELLKSSLQTSDNVTYLDEADELIRWELVDLLEHDAVKYPMNEEAPTKEKRKSTKATTNGKP</sequence>
<gene>
    <name evidence="6" type="ORF">R1flu_004824</name>
</gene>
<dbReference type="AlphaFoldDB" id="A0ABD1YRR8"/>
<keyword evidence="1" id="KW-0238">DNA-binding</keyword>
<keyword evidence="2" id="KW-0539">Nucleus</keyword>
<organism evidence="6 7">
    <name type="scientific">Riccia fluitans</name>
    <dbReference type="NCBI Taxonomy" id="41844"/>
    <lineage>
        <taxon>Eukaryota</taxon>
        <taxon>Viridiplantae</taxon>
        <taxon>Streptophyta</taxon>
        <taxon>Embryophyta</taxon>
        <taxon>Marchantiophyta</taxon>
        <taxon>Marchantiopsida</taxon>
        <taxon>Marchantiidae</taxon>
        <taxon>Marchantiales</taxon>
        <taxon>Ricciaceae</taxon>
        <taxon>Riccia</taxon>
    </lineage>
</organism>
<evidence type="ECO:0000313" key="7">
    <source>
        <dbReference type="Proteomes" id="UP001605036"/>
    </source>
</evidence>
<reference evidence="6 7" key="1">
    <citation type="submission" date="2024-09" db="EMBL/GenBank/DDBJ databases">
        <title>Chromosome-scale assembly of Riccia fluitans.</title>
        <authorList>
            <person name="Paukszto L."/>
            <person name="Sawicki J."/>
            <person name="Karawczyk K."/>
            <person name="Piernik-Szablinska J."/>
            <person name="Szczecinska M."/>
            <person name="Mazdziarz M."/>
        </authorList>
    </citation>
    <scope>NUCLEOTIDE SEQUENCE [LARGE SCALE GENOMIC DNA]</scope>
    <source>
        <strain evidence="6">Rf_01</strain>
        <tissue evidence="6">Aerial parts of the thallus</tissue>
    </source>
</reference>
<dbReference type="EMBL" id="JBHFFA010000003">
    <property type="protein sequence ID" value="KAL2633345.1"/>
    <property type="molecule type" value="Genomic_DNA"/>
</dbReference>
<dbReference type="InterPro" id="IPR047242">
    <property type="entry name" value="CDC5L/Cef1"/>
</dbReference>
<keyword evidence="3" id="KW-0175">Coiled coil</keyword>
<feature type="region of interest" description="Disordered" evidence="4">
    <location>
        <begin position="123"/>
        <end position="145"/>
    </location>
</feature>
<feature type="domain" description="Pre-mRNA splicing factor component Cdc5p/Cef1 C-terminal" evidence="5">
    <location>
        <begin position="3"/>
        <end position="135"/>
    </location>
</feature>
<name>A0ABD1YRR8_9MARC</name>
<evidence type="ECO:0000313" key="6">
    <source>
        <dbReference type="EMBL" id="KAL2633345.1"/>
    </source>
</evidence>
<dbReference type="PANTHER" id="PTHR45885:SF1">
    <property type="entry name" value="CELL DIVISION CYCLE 5-LIKE PROTEIN"/>
    <property type="match status" value="1"/>
</dbReference>
<evidence type="ECO:0000256" key="1">
    <source>
        <dbReference type="ARBA" id="ARBA00023125"/>
    </source>
</evidence>
<evidence type="ECO:0000256" key="4">
    <source>
        <dbReference type="SAM" id="MobiDB-lite"/>
    </source>
</evidence>
<dbReference type="Proteomes" id="UP001605036">
    <property type="component" value="Unassembled WGS sequence"/>
</dbReference>
<evidence type="ECO:0000256" key="3">
    <source>
        <dbReference type="SAM" id="Coils"/>
    </source>
</evidence>
<dbReference type="Pfam" id="PF11831">
    <property type="entry name" value="Myb_Cef"/>
    <property type="match status" value="1"/>
</dbReference>
<evidence type="ECO:0000259" key="5">
    <source>
        <dbReference type="Pfam" id="PF11831"/>
    </source>
</evidence>
<comment type="caution">
    <text evidence="6">The sequence shown here is derived from an EMBL/GenBank/DDBJ whole genome shotgun (WGS) entry which is preliminary data.</text>
</comment>
<proteinExistence type="predicted"/>
<dbReference type="GO" id="GO:0003677">
    <property type="term" value="F:DNA binding"/>
    <property type="evidence" value="ECO:0007669"/>
    <property type="project" value="UniProtKB-KW"/>
</dbReference>
<keyword evidence="7" id="KW-1185">Reference proteome</keyword>
<protein>
    <recommendedName>
        <fullName evidence="5">Pre-mRNA splicing factor component Cdc5p/Cef1 C-terminal domain-containing protein</fullName>
    </recommendedName>
</protein>
<feature type="coiled-coil region" evidence="3">
    <location>
        <begin position="39"/>
        <end position="75"/>
    </location>
</feature>
<accession>A0ABD1YRR8</accession>